<evidence type="ECO:0000313" key="1">
    <source>
        <dbReference type="EMBL" id="TYQ00338.1"/>
    </source>
</evidence>
<dbReference type="AlphaFoldDB" id="A0A5S5DWL8"/>
<sequence>MKKQILNLGKALNKAEQKQVNGGTMLASCSDLYRGNILHDPECVIKVISRCRYLCE</sequence>
<accession>A0A5S5DWL8</accession>
<protein>
    <submittedName>
        <fullName evidence="1">Uncharacterized protein</fullName>
    </submittedName>
</protein>
<comment type="caution">
    <text evidence="1">The sequence shown here is derived from an EMBL/GenBank/DDBJ whole genome shotgun (WGS) entry which is preliminary data.</text>
</comment>
<dbReference type="RefSeq" id="WP_170245904.1">
    <property type="nucleotide sequence ID" value="NZ_VNIA01000001.1"/>
</dbReference>
<dbReference type="EMBL" id="VNIA01000001">
    <property type="protein sequence ID" value="TYQ00338.1"/>
    <property type="molecule type" value="Genomic_DNA"/>
</dbReference>
<dbReference type="PROSITE" id="PS51257">
    <property type="entry name" value="PROKAR_LIPOPROTEIN"/>
    <property type="match status" value="1"/>
</dbReference>
<proteinExistence type="predicted"/>
<dbReference type="Proteomes" id="UP000323136">
    <property type="component" value="Unassembled WGS sequence"/>
</dbReference>
<gene>
    <name evidence="1" type="ORF">C7447_101950</name>
</gene>
<organism evidence="1 2">
    <name type="scientific">Tenacibaculum adriaticum</name>
    <dbReference type="NCBI Taxonomy" id="413713"/>
    <lineage>
        <taxon>Bacteria</taxon>
        <taxon>Pseudomonadati</taxon>
        <taxon>Bacteroidota</taxon>
        <taxon>Flavobacteriia</taxon>
        <taxon>Flavobacteriales</taxon>
        <taxon>Flavobacteriaceae</taxon>
        <taxon>Tenacibaculum</taxon>
    </lineage>
</organism>
<evidence type="ECO:0000313" key="2">
    <source>
        <dbReference type="Proteomes" id="UP000323136"/>
    </source>
</evidence>
<reference evidence="1 2" key="1">
    <citation type="submission" date="2019-07" db="EMBL/GenBank/DDBJ databases">
        <title>Genomic Encyclopedia of Type Strains, Phase IV (KMG-IV): sequencing the most valuable type-strain genomes for metagenomic binning, comparative biology and taxonomic classification.</title>
        <authorList>
            <person name="Goeker M."/>
        </authorList>
    </citation>
    <scope>NUCLEOTIDE SEQUENCE [LARGE SCALE GENOMIC DNA]</scope>
    <source>
        <strain evidence="1 2">DSM 18961</strain>
    </source>
</reference>
<keyword evidence="2" id="KW-1185">Reference proteome</keyword>
<name>A0A5S5DWL8_9FLAO</name>